<dbReference type="Pfam" id="PF01761">
    <property type="entry name" value="DHQ_synthase"/>
    <property type="match status" value="1"/>
</dbReference>
<dbReference type="GO" id="GO:0008652">
    <property type="term" value="P:amino acid biosynthetic process"/>
    <property type="evidence" value="ECO:0007669"/>
    <property type="project" value="UniProtKB-KW"/>
</dbReference>
<evidence type="ECO:0000259" key="20">
    <source>
        <dbReference type="Pfam" id="PF01761"/>
    </source>
</evidence>
<evidence type="ECO:0000256" key="3">
    <source>
        <dbReference type="ARBA" id="ARBA00001941"/>
    </source>
</evidence>
<evidence type="ECO:0000259" key="21">
    <source>
        <dbReference type="Pfam" id="PF24621"/>
    </source>
</evidence>
<dbReference type="RefSeq" id="WP_106522751.1">
    <property type="nucleotide sequence ID" value="NZ_PYGD01000003.1"/>
</dbReference>
<dbReference type="OrthoDB" id="9806583at2"/>
<evidence type="ECO:0000256" key="18">
    <source>
        <dbReference type="ARBA" id="ARBA00023285"/>
    </source>
</evidence>
<dbReference type="CDD" id="cd08195">
    <property type="entry name" value="DHQS"/>
    <property type="match status" value="1"/>
</dbReference>
<proteinExistence type="inferred from homology"/>
<dbReference type="GO" id="GO:0046872">
    <property type="term" value="F:metal ion binding"/>
    <property type="evidence" value="ECO:0007669"/>
    <property type="project" value="UniProtKB-KW"/>
</dbReference>
<comment type="cofactor">
    <cofactor evidence="3">
        <name>Co(2+)</name>
        <dbReference type="ChEBI" id="CHEBI:48828"/>
    </cofactor>
</comment>
<comment type="subcellular location">
    <subcellularLocation>
        <location evidence="5">Cytoplasm</location>
    </subcellularLocation>
</comment>
<dbReference type="InterPro" id="IPR030960">
    <property type="entry name" value="DHQS/DOIS_N"/>
</dbReference>
<keyword evidence="23" id="KW-1185">Reference proteome</keyword>
<evidence type="ECO:0000256" key="19">
    <source>
        <dbReference type="NCBIfam" id="TIGR01357"/>
    </source>
</evidence>
<protein>
    <recommendedName>
        <fullName evidence="9 19">3-dehydroquinate synthase</fullName>
        <ecNumber evidence="8 19">4.2.3.4</ecNumber>
    </recommendedName>
</protein>
<evidence type="ECO:0000256" key="14">
    <source>
        <dbReference type="ARBA" id="ARBA00022833"/>
    </source>
</evidence>
<sequence>MTEHIIAFPGGTTRFCFDADLEQLRQLAPPEKSFILTDENVMIHYQRELKPWQVITIPAGEASKSLETVDDVVRQLIALDAGRDALLVGVGGGVVTDIAGFVAGIYKRGIRCGFVPTSILAMVDAAIGGKNGVDIGAFKNMIGLVRQPEFLLYDYRLLQTLPEEEWINGWAEIIKHACIRDEAMFGLLEQHRLEDFQKNGQLLHKLVMKNALLKAGIVAQDELEQGDRKLLNFGHTLAHAIENVYQLPHGFAVAIGMVFAAKLSEQHTGFPATGRLVALLERYGLPVSMDFDKDQALHLMQADKKKANGLIHYILLETLGKAVIQPLSVDTLRQQIAL</sequence>
<dbReference type="PANTHER" id="PTHR43622:SF7">
    <property type="entry name" value="3-DEHYDROQUINATE SYNTHASE, CHLOROPLASTIC"/>
    <property type="match status" value="1"/>
</dbReference>
<evidence type="ECO:0000256" key="6">
    <source>
        <dbReference type="ARBA" id="ARBA00004661"/>
    </source>
</evidence>
<evidence type="ECO:0000313" key="23">
    <source>
        <dbReference type="Proteomes" id="UP000240572"/>
    </source>
</evidence>
<feature type="domain" description="3-dehydroquinate synthase N-terminal" evidence="20">
    <location>
        <begin position="55"/>
        <end position="167"/>
    </location>
</feature>
<keyword evidence="11" id="KW-0028">Amino-acid biosynthesis</keyword>
<evidence type="ECO:0000256" key="13">
    <source>
        <dbReference type="ARBA" id="ARBA00022741"/>
    </source>
</evidence>
<evidence type="ECO:0000256" key="7">
    <source>
        <dbReference type="ARBA" id="ARBA00005412"/>
    </source>
</evidence>
<comment type="function">
    <text evidence="4">Catalyzes the conversion of 3-deoxy-D-arabino-heptulosonate 7-phosphate (DAHP) to dehydroquinate (DHQ).</text>
</comment>
<comment type="similarity">
    <text evidence="7">Belongs to the sugar phosphate cyclases superfamily. Dehydroquinate synthase family.</text>
</comment>
<reference evidence="22 23" key="1">
    <citation type="submission" date="2018-03" db="EMBL/GenBank/DDBJ databases">
        <title>Genomic Encyclopedia of Type Strains, Phase III (KMG-III): the genomes of soil and plant-associated and newly described type strains.</title>
        <authorList>
            <person name="Whitman W."/>
        </authorList>
    </citation>
    <scope>NUCLEOTIDE SEQUENCE [LARGE SCALE GENOMIC DNA]</scope>
    <source>
        <strain evidence="22 23">CGMCC 1.12700</strain>
    </source>
</reference>
<comment type="catalytic activity">
    <reaction evidence="1">
        <text>7-phospho-2-dehydro-3-deoxy-D-arabino-heptonate = 3-dehydroquinate + phosphate</text>
        <dbReference type="Rhea" id="RHEA:21968"/>
        <dbReference type="ChEBI" id="CHEBI:32364"/>
        <dbReference type="ChEBI" id="CHEBI:43474"/>
        <dbReference type="ChEBI" id="CHEBI:58394"/>
        <dbReference type="EC" id="4.2.3.4"/>
    </reaction>
</comment>
<evidence type="ECO:0000256" key="5">
    <source>
        <dbReference type="ARBA" id="ARBA00004496"/>
    </source>
</evidence>
<accession>A0A2P8D5R7</accession>
<dbReference type="AlphaFoldDB" id="A0A2P8D5R7"/>
<dbReference type="Proteomes" id="UP000240572">
    <property type="component" value="Unassembled WGS sequence"/>
</dbReference>
<dbReference type="GO" id="GO:0009073">
    <property type="term" value="P:aromatic amino acid family biosynthetic process"/>
    <property type="evidence" value="ECO:0007669"/>
    <property type="project" value="UniProtKB-KW"/>
</dbReference>
<keyword evidence="12" id="KW-0479">Metal-binding</keyword>
<organism evidence="22 23">
    <name type="scientific">Taibaiella chishuiensis</name>
    <dbReference type="NCBI Taxonomy" id="1434707"/>
    <lineage>
        <taxon>Bacteria</taxon>
        <taxon>Pseudomonadati</taxon>
        <taxon>Bacteroidota</taxon>
        <taxon>Chitinophagia</taxon>
        <taxon>Chitinophagales</taxon>
        <taxon>Chitinophagaceae</taxon>
        <taxon>Taibaiella</taxon>
    </lineage>
</organism>
<evidence type="ECO:0000313" key="22">
    <source>
        <dbReference type="EMBL" id="PSK92564.1"/>
    </source>
</evidence>
<evidence type="ECO:0000256" key="9">
    <source>
        <dbReference type="ARBA" id="ARBA00017684"/>
    </source>
</evidence>
<dbReference type="GO" id="GO:0009423">
    <property type="term" value="P:chorismate biosynthetic process"/>
    <property type="evidence" value="ECO:0007669"/>
    <property type="project" value="UniProtKB-UniRule"/>
</dbReference>
<name>A0A2P8D5R7_9BACT</name>
<evidence type="ECO:0000256" key="10">
    <source>
        <dbReference type="ARBA" id="ARBA00022490"/>
    </source>
</evidence>
<dbReference type="Gene3D" id="1.20.1090.10">
    <property type="entry name" value="Dehydroquinate synthase-like - alpha domain"/>
    <property type="match status" value="1"/>
</dbReference>
<keyword evidence="14" id="KW-0862">Zinc</keyword>
<dbReference type="InterPro" id="IPR056179">
    <property type="entry name" value="DHQS_C"/>
</dbReference>
<keyword evidence="18" id="KW-0170">Cobalt</keyword>
<evidence type="ECO:0000256" key="17">
    <source>
        <dbReference type="ARBA" id="ARBA00023239"/>
    </source>
</evidence>
<keyword evidence="16" id="KW-0057">Aromatic amino acid biosynthesis</keyword>
<feature type="domain" description="3-dehydroquinate synthase C-terminal" evidence="21">
    <location>
        <begin position="169"/>
        <end position="306"/>
    </location>
</feature>
<dbReference type="EC" id="4.2.3.4" evidence="8 19"/>
<evidence type="ECO:0000256" key="8">
    <source>
        <dbReference type="ARBA" id="ARBA00013031"/>
    </source>
</evidence>
<dbReference type="GO" id="GO:0005737">
    <property type="term" value="C:cytoplasm"/>
    <property type="evidence" value="ECO:0007669"/>
    <property type="project" value="UniProtKB-SubCell"/>
</dbReference>
<keyword evidence="15" id="KW-0520">NAD</keyword>
<dbReference type="InterPro" id="IPR016037">
    <property type="entry name" value="DHQ_synth_AroB"/>
</dbReference>
<evidence type="ECO:0000256" key="4">
    <source>
        <dbReference type="ARBA" id="ARBA00003485"/>
    </source>
</evidence>
<dbReference type="SUPFAM" id="SSF56796">
    <property type="entry name" value="Dehydroquinate synthase-like"/>
    <property type="match status" value="1"/>
</dbReference>
<keyword evidence="17" id="KW-0456">Lyase</keyword>
<evidence type="ECO:0000256" key="15">
    <source>
        <dbReference type="ARBA" id="ARBA00023027"/>
    </source>
</evidence>
<evidence type="ECO:0000256" key="12">
    <source>
        <dbReference type="ARBA" id="ARBA00022723"/>
    </source>
</evidence>
<dbReference type="PANTHER" id="PTHR43622">
    <property type="entry name" value="3-DEHYDROQUINATE SYNTHASE"/>
    <property type="match status" value="1"/>
</dbReference>
<dbReference type="Gene3D" id="3.40.50.1970">
    <property type="match status" value="1"/>
</dbReference>
<evidence type="ECO:0000256" key="11">
    <source>
        <dbReference type="ARBA" id="ARBA00022605"/>
    </source>
</evidence>
<gene>
    <name evidence="22" type="ORF">B0I18_103141</name>
</gene>
<dbReference type="EMBL" id="PYGD01000003">
    <property type="protein sequence ID" value="PSK92564.1"/>
    <property type="molecule type" value="Genomic_DNA"/>
</dbReference>
<dbReference type="NCBIfam" id="TIGR01357">
    <property type="entry name" value="aroB"/>
    <property type="match status" value="1"/>
</dbReference>
<keyword evidence="13" id="KW-0547">Nucleotide-binding</keyword>
<comment type="pathway">
    <text evidence="6">Metabolic intermediate biosynthesis; chorismate biosynthesis; chorismate from D-erythrose 4-phosphate and phosphoenolpyruvate: step 2/7.</text>
</comment>
<dbReference type="InterPro" id="IPR050071">
    <property type="entry name" value="Dehydroquinate_synthase"/>
</dbReference>
<dbReference type="GO" id="GO:0003856">
    <property type="term" value="F:3-dehydroquinate synthase activity"/>
    <property type="evidence" value="ECO:0007669"/>
    <property type="project" value="UniProtKB-UniRule"/>
</dbReference>
<comment type="cofactor">
    <cofactor evidence="2">
        <name>NAD(+)</name>
        <dbReference type="ChEBI" id="CHEBI:57540"/>
    </cofactor>
</comment>
<evidence type="ECO:0000256" key="1">
    <source>
        <dbReference type="ARBA" id="ARBA00001393"/>
    </source>
</evidence>
<keyword evidence="10" id="KW-0963">Cytoplasm</keyword>
<evidence type="ECO:0000256" key="16">
    <source>
        <dbReference type="ARBA" id="ARBA00023141"/>
    </source>
</evidence>
<evidence type="ECO:0000256" key="2">
    <source>
        <dbReference type="ARBA" id="ARBA00001911"/>
    </source>
</evidence>
<dbReference type="GO" id="GO:0000166">
    <property type="term" value="F:nucleotide binding"/>
    <property type="evidence" value="ECO:0007669"/>
    <property type="project" value="UniProtKB-KW"/>
</dbReference>
<dbReference type="PIRSF" id="PIRSF001455">
    <property type="entry name" value="DHQ_synth"/>
    <property type="match status" value="1"/>
</dbReference>
<dbReference type="InterPro" id="IPR030963">
    <property type="entry name" value="DHQ_synth_fam"/>
</dbReference>
<dbReference type="Pfam" id="PF24621">
    <property type="entry name" value="DHQS_C"/>
    <property type="match status" value="1"/>
</dbReference>
<comment type="caution">
    <text evidence="22">The sequence shown here is derived from an EMBL/GenBank/DDBJ whole genome shotgun (WGS) entry which is preliminary data.</text>
</comment>